<reference evidence="3 4" key="1">
    <citation type="journal article" date="2021" name="BMC Genomics">
        <title>Telomere-to-telomere genome assembly of asparaginase-producing Trichoderma simmonsii.</title>
        <authorList>
            <person name="Chung D."/>
            <person name="Kwon Y.M."/>
            <person name="Yang Y."/>
        </authorList>
    </citation>
    <scope>NUCLEOTIDE SEQUENCE [LARGE SCALE GENOMIC DNA]</scope>
    <source>
        <strain evidence="3 4">GH-Sj1</strain>
    </source>
</reference>
<dbReference type="Proteomes" id="UP000826661">
    <property type="component" value="Chromosome III"/>
</dbReference>
<feature type="domain" description="DUF6546" evidence="2">
    <location>
        <begin position="307"/>
        <end position="497"/>
    </location>
</feature>
<evidence type="ECO:0000313" key="4">
    <source>
        <dbReference type="Proteomes" id="UP000826661"/>
    </source>
</evidence>
<evidence type="ECO:0000313" key="3">
    <source>
        <dbReference type="EMBL" id="QYS98028.1"/>
    </source>
</evidence>
<organism evidence="3 4">
    <name type="scientific">Trichoderma simmonsii</name>
    <dbReference type="NCBI Taxonomy" id="1491479"/>
    <lineage>
        <taxon>Eukaryota</taxon>
        <taxon>Fungi</taxon>
        <taxon>Dikarya</taxon>
        <taxon>Ascomycota</taxon>
        <taxon>Pezizomycotina</taxon>
        <taxon>Sordariomycetes</taxon>
        <taxon>Hypocreomycetidae</taxon>
        <taxon>Hypocreales</taxon>
        <taxon>Hypocreaceae</taxon>
        <taxon>Trichoderma</taxon>
    </lineage>
</organism>
<dbReference type="Pfam" id="PF20183">
    <property type="entry name" value="DUF6546"/>
    <property type="match status" value="1"/>
</dbReference>
<protein>
    <recommendedName>
        <fullName evidence="2">DUF6546 domain-containing protein</fullName>
    </recommendedName>
</protein>
<dbReference type="AlphaFoldDB" id="A0A8G0PIQ5"/>
<accession>A0A8G0PIQ5</accession>
<name>A0A8G0PIQ5_9HYPO</name>
<dbReference type="EMBL" id="CP075866">
    <property type="protein sequence ID" value="QYS98028.1"/>
    <property type="molecule type" value="Genomic_DNA"/>
</dbReference>
<feature type="compositionally biased region" description="Basic residues" evidence="1">
    <location>
        <begin position="184"/>
        <end position="197"/>
    </location>
</feature>
<sequence>MKPPKMTDQTINTPTSWMYLPPELRLMILKKLSYLIYWSKEGDAQEQRREKCSYAAVSREWQEFFERWTFRHLTLHQSDLAELGKIIQDNSNRQMSVQFICLRIELPKYGCKKCKKGESPIEVRTNQRLFTTAVYDLFFILSQWEEQCDVTLEISVHSPSDALHYCQELKDRIHRKATMTQRYSKSRTRRKATHGWRRGIQIDSPPDGAKLRVFGHPKGLGFDLRTSVARKLGTLPEVKVVTCLLIRRQFYRHFSVPKALGPMMKSLSRLEHLSYEPWQGIDTNKLAGRQIRDEEHTRLFLDVIQHHETLHSVSMFESFNPAMHTRGKRQAYPALGQSVAKVSQNLKNLAAIFNVDAKDFFYAFFPSKNPELPPSMSWSNLRHLNLCSELLVPAHYNELIRVAAAAALQMPKLGCMELWNSGPHLMSCIFRYCKLRHGKRFIQLLNTWGGKLDKEAIACWREVADRVADCELDAQSLYLDVNVFNNYASVLQYLHGRAGLLSKTSLWDVAVGL</sequence>
<gene>
    <name evidence="3" type="ORF">H0G86_005227</name>
</gene>
<evidence type="ECO:0000256" key="1">
    <source>
        <dbReference type="SAM" id="MobiDB-lite"/>
    </source>
</evidence>
<dbReference type="InterPro" id="IPR046676">
    <property type="entry name" value="DUF6546"/>
</dbReference>
<proteinExistence type="predicted"/>
<evidence type="ECO:0000259" key="2">
    <source>
        <dbReference type="Pfam" id="PF20183"/>
    </source>
</evidence>
<keyword evidence="4" id="KW-1185">Reference proteome</keyword>
<feature type="region of interest" description="Disordered" evidence="1">
    <location>
        <begin position="179"/>
        <end position="199"/>
    </location>
</feature>